<dbReference type="GO" id="GO:0016491">
    <property type="term" value="F:oxidoreductase activity"/>
    <property type="evidence" value="ECO:0007669"/>
    <property type="project" value="InterPro"/>
</dbReference>
<comment type="caution">
    <text evidence="3">The sequence shown here is derived from an EMBL/GenBank/DDBJ whole genome shotgun (WGS) entry which is preliminary data.</text>
</comment>
<name>A0A9P9BJV7_9PEZI</name>
<dbReference type="InterPro" id="IPR036291">
    <property type="entry name" value="NAD(P)-bd_dom_sf"/>
</dbReference>
<evidence type="ECO:0000259" key="2">
    <source>
        <dbReference type="SMART" id="SM00829"/>
    </source>
</evidence>
<dbReference type="GeneID" id="70191361"/>
<dbReference type="PANTHER" id="PTHR43677">
    <property type="entry name" value="SHORT-CHAIN DEHYDROGENASE/REDUCTASE"/>
    <property type="match status" value="1"/>
</dbReference>
<dbReference type="InterPro" id="IPR002364">
    <property type="entry name" value="Quin_OxRdtase/zeta-crystal_CS"/>
</dbReference>
<dbReference type="SUPFAM" id="SSF50129">
    <property type="entry name" value="GroES-like"/>
    <property type="match status" value="1"/>
</dbReference>
<dbReference type="GO" id="GO:0008270">
    <property type="term" value="F:zinc ion binding"/>
    <property type="evidence" value="ECO:0007669"/>
    <property type="project" value="InterPro"/>
</dbReference>
<evidence type="ECO:0000256" key="1">
    <source>
        <dbReference type="SAM" id="MobiDB-lite"/>
    </source>
</evidence>
<dbReference type="Proteomes" id="UP000756346">
    <property type="component" value="Unassembled WGS sequence"/>
</dbReference>
<sequence length="373" mass="40013">MKAVVINNFVDSYDDVKVSEVPRPVPNDDEVLIQVHAAGVNFVDTLYARGKHQNNLRHMKPPFTLGLEFSGTMISVPKSLTTTFSPGDRVLGDFSGAYAEYILYPASSLASSSLHRVPDSWSFADAAGLAATLPVSYGALDSAGGLKPGQTVLVHAAAGGLGLAAVQIASALGCTVIGTAGSAEKCRVAESFGARKCVDYTANPKWWEEVLALTRGAGVDVVFDSVGLVDQSLKCVAHRGKVLVVGFAGREGNMEGVKMNKVLLKQVSIIGYRYGESLRRYPEEKAKIWSQLWPLINSGKIRPAVYTDREYRGLASVPQALKDIASRRVWGKAVIQVHPNSDAAFVAASNGDRRGRSDSGHDPEREKGQKAKL</sequence>
<dbReference type="GO" id="GO:0005739">
    <property type="term" value="C:mitochondrion"/>
    <property type="evidence" value="ECO:0007669"/>
    <property type="project" value="TreeGrafter"/>
</dbReference>
<dbReference type="AlphaFoldDB" id="A0A9P9BJV7"/>
<dbReference type="InterPro" id="IPR013154">
    <property type="entry name" value="ADH-like_N"/>
</dbReference>
<dbReference type="SMART" id="SM00829">
    <property type="entry name" value="PKS_ER"/>
    <property type="match status" value="1"/>
</dbReference>
<dbReference type="PROSITE" id="PS01162">
    <property type="entry name" value="QOR_ZETA_CRYSTAL"/>
    <property type="match status" value="1"/>
</dbReference>
<dbReference type="Pfam" id="PF00107">
    <property type="entry name" value="ADH_zinc_N"/>
    <property type="match status" value="1"/>
</dbReference>
<dbReference type="OrthoDB" id="10257049at2759"/>
<dbReference type="EMBL" id="JAGTJQ010000011">
    <property type="protein sequence ID" value="KAH7018543.1"/>
    <property type="molecule type" value="Genomic_DNA"/>
</dbReference>
<feature type="domain" description="Enoyl reductase (ER)" evidence="2">
    <location>
        <begin position="11"/>
        <end position="335"/>
    </location>
</feature>
<proteinExistence type="predicted"/>
<dbReference type="InterPro" id="IPR051397">
    <property type="entry name" value="Zn-ADH-like_protein"/>
</dbReference>
<dbReference type="InterPro" id="IPR020843">
    <property type="entry name" value="ER"/>
</dbReference>
<protein>
    <submittedName>
        <fullName evidence="3">Zeta-crystallin</fullName>
    </submittedName>
</protein>
<dbReference type="Pfam" id="PF08240">
    <property type="entry name" value="ADH_N"/>
    <property type="match status" value="1"/>
</dbReference>
<dbReference type="InterPro" id="IPR013149">
    <property type="entry name" value="ADH-like_C"/>
</dbReference>
<feature type="compositionally biased region" description="Basic and acidic residues" evidence="1">
    <location>
        <begin position="351"/>
        <end position="373"/>
    </location>
</feature>
<gene>
    <name evidence="3" type="ORF">B0I36DRAFT_40652</name>
</gene>
<dbReference type="SUPFAM" id="SSF51735">
    <property type="entry name" value="NAD(P)-binding Rossmann-fold domains"/>
    <property type="match status" value="1"/>
</dbReference>
<dbReference type="CDD" id="cd08241">
    <property type="entry name" value="QOR1"/>
    <property type="match status" value="1"/>
</dbReference>
<keyword evidence="4" id="KW-1185">Reference proteome</keyword>
<dbReference type="RefSeq" id="XP_046006810.1">
    <property type="nucleotide sequence ID" value="XM_046161815.1"/>
</dbReference>
<evidence type="ECO:0000313" key="3">
    <source>
        <dbReference type="EMBL" id="KAH7018543.1"/>
    </source>
</evidence>
<dbReference type="Gene3D" id="3.90.180.10">
    <property type="entry name" value="Medium-chain alcohol dehydrogenases, catalytic domain"/>
    <property type="match status" value="1"/>
</dbReference>
<dbReference type="PANTHER" id="PTHR43677:SF4">
    <property type="entry name" value="QUINONE OXIDOREDUCTASE-LIKE PROTEIN 2"/>
    <property type="match status" value="1"/>
</dbReference>
<dbReference type="Gene3D" id="3.40.50.720">
    <property type="entry name" value="NAD(P)-binding Rossmann-like Domain"/>
    <property type="match status" value="1"/>
</dbReference>
<dbReference type="InterPro" id="IPR011032">
    <property type="entry name" value="GroES-like_sf"/>
</dbReference>
<evidence type="ECO:0000313" key="4">
    <source>
        <dbReference type="Proteomes" id="UP000756346"/>
    </source>
</evidence>
<organism evidence="3 4">
    <name type="scientific">Microdochium trichocladiopsis</name>
    <dbReference type="NCBI Taxonomy" id="1682393"/>
    <lineage>
        <taxon>Eukaryota</taxon>
        <taxon>Fungi</taxon>
        <taxon>Dikarya</taxon>
        <taxon>Ascomycota</taxon>
        <taxon>Pezizomycotina</taxon>
        <taxon>Sordariomycetes</taxon>
        <taxon>Xylariomycetidae</taxon>
        <taxon>Xylariales</taxon>
        <taxon>Microdochiaceae</taxon>
        <taxon>Microdochium</taxon>
    </lineage>
</organism>
<feature type="region of interest" description="Disordered" evidence="1">
    <location>
        <begin position="348"/>
        <end position="373"/>
    </location>
</feature>
<reference evidence="3" key="1">
    <citation type="journal article" date="2021" name="Nat. Commun.">
        <title>Genetic determinants of endophytism in the Arabidopsis root mycobiome.</title>
        <authorList>
            <person name="Mesny F."/>
            <person name="Miyauchi S."/>
            <person name="Thiergart T."/>
            <person name="Pickel B."/>
            <person name="Atanasova L."/>
            <person name="Karlsson M."/>
            <person name="Huettel B."/>
            <person name="Barry K.W."/>
            <person name="Haridas S."/>
            <person name="Chen C."/>
            <person name="Bauer D."/>
            <person name="Andreopoulos W."/>
            <person name="Pangilinan J."/>
            <person name="LaButti K."/>
            <person name="Riley R."/>
            <person name="Lipzen A."/>
            <person name="Clum A."/>
            <person name="Drula E."/>
            <person name="Henrissat B."/>
            <person name="Kohler A."/>
            <person name="Grigoriev I.V."/>
            <person name="Martin F.M."/>
            <person name="Hacquard S."/>
        </authorList>
    </citation>
    <scope>NUCLEOTIDE SEQUENCE</scope>
    <source>
        <strain evidence="3">MPI-CAGE-CH-0230</strain>
    </source>
</reference>
<accession>A0A9P9BJV7</accession>